<evidence type="ECO:0000313" key="4">
    <source>
        <dbReference type="Proteomes" id="UP000245466"/>
    </source>
</evidence>
<protein>
    <submittedName>
        <fullName evidence="3">Thiol:disulfide interchange protein DsbD</fullName>
    </submittedName>
</protein>
<keyword evidence="1" id="KW-0732">Signal</keyword>
<comment type="caution">
    <text evidence="3">The sequence shown here is derived from an EMBL/GenBank/DDBJ whole genome shotgun (WGS) entry which is preliminary data.</text>
</comment>
<reference evidence="3 4" key="1">
    <citation type="submission" date="2018-04" db="EMBL/GenBank/DDBJ databases">
        <title>Genomic Encyclopedia of Type Strains, Phase IV (KMG-IV): sequencing the most valuable type-strain genomes for metagenomic binning, comparative biology and taxonomic classification.</title>
        <authorList>
            <person name="Goeker M."/>
        </authorList>
    </citation>
    <scope>NUCLEOTIDE SEQUENCE [LARGE SCALE GENOMIC DNA]</scope>
    <source>
        <strain evidence="3 4">DSM 100231</strain>
    </source>
</reference>
<feature type="chain" id="PRO_5015414835" evidence="1">
    <location>
        <begin position="23"/>
        <end position="153"/>
    </location>
</feature>
<dbReference type="Proteomes" id="UP000245466">
    <property type="component" value="Unassembled WGS sequence"/>
</dbReference>
<gene>
    <name evidence="3" type="ORF">C8E01_106235</name>
</gene>
<organism evidence="3 4">
    <name type="scientific">Pontibacter virosus</name>
    <dbReference type="NCBI Taxonomy" id="1765052"/>
    <lineage>
        <taxon>Bacteria</taxon>
        <taxon>Pseudomonadati</taxon>
        <taxon>Bacteroidota</taxon>
        <taxon>Cytophagia</taxon>
        <taxon>Cytophagales</taxon>
        <taxon>Hymenobacteraceae</taxon>
        <taxon>Pontibacter</taxon>
    </lineage>
</organism>
<proteinExistence type="predicted"/>
<dbReference type="Gene3D" id="2.60.40.1250">
    <property type="entry name" value="Thiol:disulfide interchange protein DsbD, N-terminal domain"/>
    <property type="match status" value="1"/>
</dbReference>
<dbReference type="RefSeq" id="WP_116543622.1">
    <property type="nucleotide sequence ID" value="NZ_QEKI01000006.1"/>
</dbReference>
<feature type="domain" description="Thiol:disulfide interchange protein DsbD N-terminal" evidence="2">
    <location>
        <begin position="24"/>
        <end position="149"/>
    </location>
</feature>
<dbReference type="InterPro" id="IPR028250">
    <property type="entry name" value="DsbDN"/>
</dbReference>
<evidence type="ECO:0000256" key="1">
    <source>
        <dbReference type="SAM" id="SignalP"/>
    </source>
</evidence>
<accession>A0A2U1AWW8</accession>
<evidence type="ECO:0000313" key="3">
    <source>
        <dbReference type="EMBL" id="PVY40893.1"/>
    </source>
</evidence>
<dbReference type="EMBL" id="QEKI01000006">
    <property type="protein sequence ID" value="PVY40893.1"/>
    <property type="molecule type" value="Genomic_DNA"/>
</dbReference>
<dbReference type="OrthoDB" id="767251at2"/>
<keyword evidence="4" id="KW-1185">Reference proteome</keyword>
<dbReference type="Pfam" id="PF11412">
    <property type="entry name" value="DsbD_N"/>
    <property type="match status" value="1"/>
</dbReference>
<name>A0A2U1AWW8_9BACT</name>
<sequence length="153" mass="16959">MLTPRILLPLLCWLLLSGSGQAQHLQPVQWAFQAERVSPQTYKVLLTATMDSPWAIYAPHTPEGGPLPTTVTLHPNPMVLPQGGIREKGQRQQKHDRTFGVEVHYYRGTVTFEQLVKLRSPVASALSGTVEFMACDATRCLPPQTVAFTIPLD</sequence>
<dbReference type="AlphaFoldDB" id="A0A2U1AWW8"/>
<dbReference type="InterPro" id="IPR036929">
    <property type="entry name" value="DsbDN_sf"/>
</dbReference>
<feature type="signal peptide" evidence="1">
    <location>
        <begin position="1"/>
        <end position="22"/>
    </location>
</feature>
<evidence type="ECO:0000259" key="2">
    <source>
        <dbReference type="Pfam" id="PF11412"/>
    </source>
</evidence>